<name>A0A2N3Q1U7_9PROT</name>
<dbReference type="EMBL" id="PIUM01000001">
    <property type="protein sequence ID" value="PKU26615.1"/>
    <property type="molecule type" value="Genomic_DNA"/>
</dbReference>
<evidence type="ECO:0000313" key="2">
    <source>
        <dbReference type="EMBL" id="PKU26615.1"/>
    </source>
</evidence>
<sequence length="241" mass="25834">MTGGVKSGRGGLFAANERRARIRLTVLAGILLGASVAAATVFNGSIIAALASLGGISLGYLLGRKDGPMPATIRSRMFRVADDLAQYRAFTRLLRDQGARITKTTGDAAMALVAGIGEIDASVDRLRALAERIASRDAEELGPLADALGASVVEMLGQLQFQDVTQQQIDFLARLSLIVDQHMIELAGQLGDRRSADRIGDFKDMFNKALDDCVMTSQREDHHVALGLDLHESNGLKVELF</sequence>
<comment type="caution">
    <text evidence="2">The sequence shown here is derived from an EMBL/GenBank/DDBJ whole genome shotgun (WGS) entry which is preliminary data.</text>
</comment>
<keyword evidence="3" id="KW-1185">Reference proteome</keyword>
<keyword evidence="1" id="KW-0812">Transmembrane</keyword>
<dbReference type="OrthoDB" id="7360122at2"/>
<keyword evidence="1" id="KW-1133">Transmembrane helix</keyword>
<gene>
    <name evidence="2" type="ORF">CWS72_01935</name>
</gene>
<dbReference type="RefSeq" id="WP_101248846.1">
    <property type="nucleotide sequence ID" value="NZ_PIUM01000001.1"/>
</dbReference>
<dbReference type="SUPFAM" id="SSF75708">
    <property type="entry name" value="Chemotaxis phosphatase CheZ"/>
    <property type="match status" value="1"/>
</dbReference>
<accession>A0A2N3Q1U7</accession>
<feature type="transmembrane region" description="Helical" evidence="1">
    <location>
        <begin position="20"/>
        <end position="39"/>
    </location>
</feature>
<evidence type="ECO:0000313" key="3">
    <source>
        <dbReference type="Proteomes" id="UP000233293"/>
    </source>
</evidence>
<organism evidence="2 3">
    <name type="scientific">Telmatospirillum siberiense</name>
    <dbReference type="NCBI Taxonomy" id="382514"/>
    <lineage>
        <taxon>Bacteria</taxon>
        <taxon>Pseudomonadati</taxon>
        <taxon>Pseudomonadota</taxon>
        <taxon>Alphaproteobacteria</taxon>
        <taxon>Rhodospirillales</taxon>
        <taxon>Rhodospirillaceae</taxon>
        <taxon>Telmatospirillum</taxon>
    </lineage>
</organism>
<dbReference type="AlphaFoldDB" id="A0A2N3Q1U7"/>
<feature type="transmembrane region" description="Helical" evidence="1">
    <location>
        <begin position="45"/>
        <end position="63"/>
    </location>
</feature>
<protein>
    <submittedName>
        <fullName evidence="2">Uncharacterized protein</fullName>
    </submittedName>
</protein>
<proteinExistence type="predicted"/>
<evidence type="ECO:0000256" key="1">
    <source>
        <dbReference type="SAM" id="Phobius"/>
    </source>
</evidence>
<dbReference type="Proteomes" id="UP000233293">
    <property type="component" value="Unassembled WGS sequence"/>
</dbReference>
<keyword evidence="1" id="KW-0472">Membrane</keyword>
<reference evidence="3" key="1">
    <citation type="submission" date="2017-12" db="EMBL/GenBank/DDBJ databases">
        <title>Draft genome sequence of Telmatospirillum siberiense 26-4b1T, an acidotolerant peatland alphaproteobacterium potentially involved in sulfur cycling.</title>
        <authorList>
            <person name="Hausmann B."/>
            <person name="Pjevac P."/>
            <person name="Schreck K."/>
            <person name="Herbold C.W."/>
            <person name="Daims H."/>
            <person name="Wagner M."/>
            <person name="Pester M."/>
            <person name="Loy A."/>
        </authorList>
    </citation>
    <scope>NUCLEOTIDE SEQUENCE [LARGE SCALE GENOMIC DNA]</scope>
    <source>
        <strain evidence="3">26-4b1</strain>
    </source>
</reference>